<proteinExistence type="predicted"/>
<dbReference type="PROSITE" id="PS50102">
    <property type="entry name" value="RRM"/>
    <property type="match status" value="1"/>
</dbReference>
<evidence type="ECO:0000256" key="3">
    <source>
        <dbReference type="SAM" id="MobiDB-lite"/>
    </source>
</evidence>
<evidence type="ECO:0000259" key="4">
    <source>
        <dbReference type="PROSITE" id="PS50102"/>
    </source>
</evidence>
<dbReference type="GO" id="GO:0003723">
    <property type="term" value="F:RNA binding"/>
    <property type="evidence" value="ECO:0007669"/>
    <property type="project" value="UniProtKB-UniRule"/>
</dbReference>
<dbReference type="WBParaSite" id="ACAC_0000051501-mRNA-1">
    <property type="protein sequence ID" value="ACAC_0000051501-mRNA-1"/>
    <property type="gene ID" value="ACAC_0000051501"/>
</dbReference>
<dbReference type="Pfam" id="PF04818">
    <property type="entry name" value="CID"/>
    <property type="match status" value="1"/>
</dbReference>
<dbReference type="InterPro" id="IPR006569">
    <property type="entry name" value="CID_dom"/>
</dbReference>
<evidence type="ECO:0000259" key="5">
    <source>
        <dbReference type="PROSITE" id="PS51391"/>
    </source>
</evidence>
<dbReference type="Proteomes" id="UP000035642">
    <property type="component" value="Unassembled WGS sequence"/>
</dbReference>
<dbReference type="InterPro" id="IPR008942">
    <property type="entry name" value="ENTH_VHS"/>
</dbReference>
<organism evidence="6 7">
    <name type="scientific">Angiostrongylus cantonensis</name>
    <name type="common">Rat lungworm</name>
    <dbReference type="NCBI Taxonomy" id="6313"/>
    <lineage>
        <taxon>Eukaryota</taxon>
        <taxon>Metazoa</taxon>
        <taxon>Ecdysozoa</taxon>
        <taxon>Nematoda</taxon>
        <taxon>Chromadorea</taxon>
        <taxon>Rhabditida</taxon>
        <taxon>Rhabditina</taxon>
        <taxon>Rhabditomorpha</taxon>
        <taxon>Strongyloidea</taxon>
        <taxon>Metastrongylidae</taxon>
        <taxon>Angiostrongylus</taxon>
    </lineage>
</organism>
<name>A0A158P631_ANGCA</name>
<dbReference type="InterPro" id="IPR012677">
    <property type="entry name" value="Nucleotide-bd_a/b_plait_sf"/>
</dbReference>
<reference evidence="6" key="1">
    <citation type="submission" date="2012-09" db="EMBL/GenBank/DDBJ databases">
        <authorList>
            <person name="Martin A.A."/>
        </authorList>
    </citation>
    <scope>NUCLEOTIDE SEQUENCE</scope>
</reference>
<dbReference type="InterPro" id="IPR000504">
    <property type="entry name" value="RRM_dom"/>
</dbReference>
<evidence type="ECO:0000256" key="2">
    <source>
        <dbReference type="PROSITE-ProRule" id="PRU00176"/>
    </source>
</evidence>
<dbReference type="SMART" id="SM00582">
    <property type="entry name" value="RPR"/>
    <property type="match status" value="1"/>
</dbReference>
<feature type="domain" description="RRM" evidence="4">
    <location>
        <begin position="605"/>
        <end position="678"/>
    </location>
</feature>
<dbReference type="GO" id="GO:0005634">
    <property type="term" value="C:nucleus"/>
    <property type="evidence" value="ECO:0007669"/>
    <property type="project" value="TreeGrafter"/>
</dbReference>
<dbReference type="SUPFAM" id="SSF48464">
    <property type="entry name" value="ENTH/VHS domain"/>
    <property type="match status" value="1"/>
</dbReference>
<dbReference type="SMART" id="SM00360">
    <property type="entry name" value="RRM"/>
    <property type="match status" value="1"/>
</dbReference>
<feature type="compositionally biased region" description="Low complexity" evidence="3">
    <location>
        <begin position="357"/>
        <end position="377"/>
    </location>
</feature>
<sequence>MILVGWTMSIEYSEECGTMDRQDLSAKTKGVTAAEYVSRLYHYFSILLVNKMDTESVKAFNAECKIEYKIPCLYVIDSIIRTSKHQLKEKDVFASRFLKNFSKTLSDLLSCPVCDQPRVIRTLNLWGANGVFTEEQLAPFKQQCRDMGIETDIERVERLVKGDEADMSRYGGAYGRVKEKDKRKRRSSASDSPTSSSHIQQQSLSVPAPSTTPPLPTPSQLVGVVPQLAHDSLLGDVSDLNNEPSDDVPPCGLSERKLLDMILDANFEFSGAFKNDIVLLRKAHGDLLSSQFDYSDEEDDGDDSKKTKRPNVTKVCQEDLLSIARNLIEDPNVIAAFKHMHAERILVLNQIAAQTQQRTVTSSTTTTGTTSLPTSAQIQGISLPKGLPPNISMSQSVPFTPVSLLQAGLPSIAGLPTVQSLSGLQSLAGLQSINLAQLSALNQANAAQPNQALLNLLANNSLVSKIGTLSSLQFANGRPAPVSMAGGLDPNQLAKQQELLQQLAASGKTTLAGVPATTGLGLLGAAPAQLIGPLSTASLAMVTDDNESDKDIRRKDRKRSRSRDRADHKKRRSRSKERKVEKVDRERRKLGLPALQEGMTIIASKTLWFGRLPINCSENDIKAAVATVGDISRVNLIGSRACAYATMTSRKAAYDVLQKLARDLQIARKNVKVDWAKGAGMKENDLAKYWDGEYGISQIPWDQLPSDMEQFCEGSYLDVESLPPEKRHMYLDTGALTTAPSSAAPPSKTDTSSPSTPPTSMHASPIKSLVPDSPAALAPIPQAVPPPATFPPFMGAPPVHRPNPFMGPPPQMVPPPGFPMRLPMPPGIPPAMPPGMPGHMFGMPPGGPGGLMMPPPTGIPPPAPIPPPSSIPPPIAAVSGMHSGPMRTAPPVLGGSGPLDEDTVDLEAVEIAVFMEIDSLLEGKMLTLLSQGPMKAQKGIVDARGTKRGIELQREVGMKVEMREKGITKEIDVVTKAEARNEEVGGMIRTIEAVADGTGEIDIEVNATTEIGTAEIGTATETGIANDEEIVIDQRGVIEVVEIVKIVKGIEQGKGRWVEILKSNYGRFNACV</sequence>
<dbReference type="Gene3D" id="3.30.70.330">
    <property type="match status" value="1"/>
</dbReference>
<feature type="region of interest" description="Disordered" evidence="3">
    <location>
        <begin position="171"/>
        <end position="221"/>
    </location>
</feature>
<dbReference type="InterPro" id="IPR051485">
    <property type="entry name" value="SR-CTD_assoc_factor"/>
</dbReference>
<keyword evidence="1 2" id="KW-0694">RNA-binding</keyword>
<dbReference type="AlphaFoldDB" id="A0A158P631"/>
<dbReference type="PANTHER" id="PTHR23140">
    <property type="entry name" value="RNA PROCESSING PROTEIN LD23810P"/>
    <property type="match status" value="1"/>
</dbReference>
<feature type="region of interest" description="Disordered" evidence="3">
    <location>
        <begin position="542"/>
        <end position="585"/>
    </location>
</feature>
<feature type="region of interest" description="Disordered" evidence="3">
    <location>
        <begin position="737"/>
        <end position="783"/>
    </location>
</feature>
<dbReference type="SUPFAM" id="SSF54928">
    <property type="entry name" value="RNA-binding domain, RBD"/>
    <property type="match status" value="1"/>
</dbReference>
<dbReference type="STRING" id="6313.A0A158P631"/>
<feature type="region of interest" description="Disordered" evidence="3">
    <location>
        <begin position="357"/>
        <end position="383"/>
    </location>
</feature>
<feature type="compositionally biased region" description="Basic residues" evidence="3">
    <location>
        <begin position="555"/>
        <end position="577"/>
    </location>
</feature>
<feature type="compositionally biased region" description="Low complexity" evidence="3">
    <location>
        <begin position="189"/>
        <end position="209"/>
    </location>
</feature>
<evidence type="ECO:0000313" key="7">
    <source>
        <dbReference type="WBParaSite" id="ACAC_0000051501-mRNA-1"/>
    </source>
</evidence>
<reference evidence="7" key="2">
    <citation type="submission" date="2016-04" db="UniProtKB">
        <authorList>
            <consortium name="WormBaseParasite"/>
        </authorList>
    </citation>
    <scope>IDENTIFICATION</scope>
</reference>
<dbReference type="Gene3D" id="1.25.40.90">
    <property type="match status" value="1"/>
</dbReference>
<protein>
    <submittedName>
        <fullName evidence="7">CID domain-containing protein</fullName>
    </submittedName>
</protein>
<evidence type="ECO:0000313" key="6">
    <source>
        <dbReference type="Proteomes" id="UP000035642"/>
    </source>
</evidence>
<evidence type="ECO:0000256" key="1">
    <source>
        <dbReference type="ARBA" id="ARBA00022884"/>
    </source>
</evidence>
<feature type="domain" description="CID" evidence="5">
    <location>
        <begin position="1"/>
        <end position="148"/>
    </location>
</feature>
<dbReference type="InterPro" id="IPR035979">
    <property type="entry name" value="RBD_domain_sf"/>
</dbReference>
<feature type="compositionally biased region" description="Low complexity" evidence="3">
    <location>
        <begin position="737"/>
        <end position="765"/>
    </location>
</feature>
<keyword evidence="6" id="KW-1185">Reference proteome</keyword>
<dbReference type="PROSITE" id="PS51391">
    <property type="entry name" value="CID"/>
    <property type="match status" value="1"/>
</dbReference>
<accession>A0A158P631</accession>
<dbReference type="PANTHER" id="PTHR23140:SF4">
    <property type="entry name" value="PROTEIN CBR-NRD-1"/>
    <property type="match status" value="1"/>
</dbReference>